<evidence type="ECO:0000313" key="4">
    <source>
        <dbReference type="Proteomes" id="UP000813461"/>
    </source>
</evidence>
<dbReference type="PROSITE" id="PS00463">
    <property type="entry name" value="ZN2_CY6_FUNGAL_1"/>
    <property type="match status" value="1"/>
</dbReference>
<dbReference type="Proteomes" id="UP000813461">
    <property type="component" value="Unassembled WGS sequence"/>
</dbReference>
<dbReference type="EMBL" id="JAGMVJ010000005">
    <property type="protein sequence ID" value="KAH7090303.1"/>
    <property type="molecule type" value="Genomic_DNA"/>
</dbReference>
<comment type="caution">
    <text evidence="3">The sequence shown here is derived from an EMBL/GenBank/DDBJ whole genome shotgun (WGS) entry which is preliminary data.</text>
</comment>
<dbReference type="Gene3D" id="4.10.240.10">
    <property type="entry name" value="Zn(2)-C6 fungal-type DNA-binding domain"/>
    <property type="match status" value="1"/>
</dbReference>
<dbReference type="PROSITE" id="PS50048">
    <property type="entry name" value="ZN2_CY6_FUNGAL_2"/>
    <property type="match status" value="1"/>
</dbReference>
<evidence type="ECO:0000259" key="2">
    <source>
        <dbReference type="PROSITE" id="PS50048"/>
    </source>
</evidence>
<organism evidence="3 4">
    <name type="scientific">Paraphoma chrysanthemicola</name>
    <dbReference type="NCBI Taxonomy" id="798071"/>
    <lineage>
        <taxon>Eukaryota</taxon>
        <taxon>Fungi</taxon>
        <taxon>Dikarya</taxon>
        <taxon>Ascomycota</taxon>
        <taxon>Pezizomycotina</taxon>
        <taxon>Dothideomycetes</taxon>
        <taxon>Pleosporomycetidae</taxon>
        <taxon>Pleosporales</taxon>
        <taxon>Pleosporineae</taxon>
        <taxon>Phaeosphaeriaceae</taxon>
        <taxon>Paraphoma</taxon>
    </lineage>
</organism>
<feature type="domain" description="Zn(2)-C6 fungal-type" evidence="2">
    <location>
        <begin position="13"/>
        <end position="43"/>
    </location>
</feature>
<dbReference type="InterPro" id="IPR021858">
    <property type="entry name" value="Fun_TF"/>
</dbReference>
<dbReference type="PANTHER" id="PTHR47784">
    <property type="entry name" value="STEROL UPTAKE CONTROL PROTEIN 2"/>
    <property type="match status" value="1"/>
</dbReference>
<dbReference type="InterPro" id="IPR001138">
    <property type="entry name" value="Zn2Cys6_DnaBD"/>
</dbReference>
<gene>
    <name evidence="3" type="ORF">FB567DRAFT_626303</name>
</gene>
<dbReference type="PANTHER" id="PTHR47784:SF5">
    <property type="entry name" value="STEROL UPTAKE CONTROL PROTEIN 2"/>
    <property type="match status" value="1"/>
</dbReference>
<proteinExistence type="predicted"/>
<evidence type="ECO:0000313" key="3">
    <source>
        <dbReference type="EMBL" id="KAH7090303.1"/>
    </source>
</evidence>
<dbReference type="GO" id="GO:0008270">
    <property type="term" value="F:zinc ion binding"/>
    <property type="evidence" value="ECO:0007669"/>
    <property type="project" value="InterPro"/>
</dbReference>
<dbReference type="AlphaFoldDB" id="A0A8K0R9V2"/>
<keyword evidence="4" id="KW-1185">Reference proteome</keyword>
<protein>
    <recommendedName>
        <fullName evidence="2">Zn(2)-C6 fungal-type domain-containing protein</fullName>
    </recommendedName>
</protein>
<dbReference type="Pfam" id="PF00172">
    <property type="entry name" value="Zn_clus"/>
    <property type="match status" value="1"/>
</dbReference>
<dbReference type="GO" id="GO:0001228">
    <property type="term" value="F:DNA-binding transcription activator activity, RNA polymerase II-specific"/>
    <property type="evidence" value="ECO:0007669"/>
    <property type="project" value="TreeGrafter"/>
</dbReference>
<keyword evidence="1" id="KW-0539">Nucleus</keyword>
<dbReference type="InterPro" id="IPR053157">
    <property type="entry name" value="Sterol_Uptake_Regulator"/>
</dbReference>
<dbReference type="SMART" id="SM00066">
    <property type="entry name" value="GAL4"/>
    <property type="match status" value="1"/>
</dbReference>
<sequence length="394" mass="44049">MPLRRSHQKSRLGCLPCKKRHIKCGEEVPICRNCNNRRVQCIYKSSHAQIEYVSNGSSPDIRSQAPTPGPSAACFCGHVCPNASPTNVTRTEELHLYAHYISSASCTMSNGSNDLRIWQNVIPEEAVQHEFLVDGLLSLSSLHFAEQNPASRLHYTEIAMIYQNSALNGYKKTLNNISSKNRGAIFAFSVLLNVLVIAFPNVCPTSADSSHEESVVLLIELLQGLQIILQTPNVFQEELAKYEPFVSRYRRATEPLKPGGHVANALSSLRARADCHADNIERHTAYLSGIESLEVAFRSIQNDPEYLGHILGWPVTVRAKLLVLFKQRDPMAILIFIHYGVLLLHARHRWWAKNTGICLIESLAQYVTSNHPDWTGTTQWARTQAGMAVQQDGD</sequence>
<dbReference type="OrthoDB" id="4937900at2759"/>
<evidence type="ECO:0000256" key="1">
    <source>
        <dbReference type="ARBA" id="ARBA00023242"/>
    </source>
</evidence>
<dbReference type="CDD" id="cd00067">
    <property type="entry name" value="GAL4"/>
    <property type="match status" value="1"/>
</dbReference>
<dbReference type="SUPFAM" id="SSF57701">
    <property type="entry name" value="Zn2/Cys6 DNA-binding domain"/>
    <property type="match status" value="1"/>
</dbReference>
<dbReference type="InterPro" id="IPR036864">
    <property type="entry name" value="Zn2-C6_fun-type_DNA-bd_sf"/>
</dbReference>
<name>A0A8K0R9V2_9PLEO</name>
<accession>A0A8K0R9V2</accession>
<dbReference type="Pfam" id="PF11951">
    <property type="entry name" value="Fungal_trans_2"/>
    <property type="match status" value="1"/>
</dbReference>
<reference evidence="3" key="1">
    <citation type="journal article" date="2021" name="Nat. Commun.">
        <title>Genetic determinants of endophytism in the Arabidopsis root mycobiome.</title>
        <authorList>
            <person name="Mesny F."/>
            <person name="Miyauchi S."/>
            <person name="Thiergart T."/>
            <person name="Pickel B."/>
            <person name="Atanasova L."/>
            <person name="Karlsson M."/>
            <person name="Huettel B."/>
            <person name="Barry K.W."/>
            <person name="Haridas S."/>
            <person name="Chen C."/>
            <person name="Bauer D."/>
            <person name="Andreopoulos W."/>
            <person name="Pangilinan J."/>
            <person name="LaButti K."/>
            <person name="Riley R."/>
            <person name="Lipzen A."/>
            <person name="Clum A."/>
            <person name="Drula E."/>
            <person name="Henrissat B."/>
            <person name="Kohler A."/>
            <person name="Grigoriev I.V."/>
            <person name="Martin F.M."/>
            <person name="Hacquard S."/>
        </authorList>
    </citation>
    <scope>NUCLEOTIDE SEQUENCE</scope>
    <source>
        <strain evidence="3">MPI-SDFR-AT-0120</strain>
    </source>
</reference>